<sequence length="211" mass="23883">MGCAREEDGNSSLPEMFSNGLVLVEEKKLESCGSSSVSKFVEFGLERVFPLYAMGNLEPDEKMGELESGKEADDPIWEAVRAEAKFEAEKEPILSSFLYASIMSHDCLERALAFVLANRLQNPILLATQLMDIFVDVMMHDRGIQRSIRLDAQAFKDRDPSCLAYCWVLLYLKETLLQFGERWSPQLNSRRKKLKMLIAGDDKSLEAYRGG</sequence>
<dbReference type="SMART" id="SM00971">
    <property type="entry name" value="SATase_N"/>
    <property type="match status" value="1"/>
</dbReference>
<dbReference type="GO" id="GO:0009001">
    <property type="term" value="F:serine O-acetyltransferase activity"/>
    <property type="evidence" value="ECO:0007669"/>
    <property type="project" value="InterPro"/>
</dbReference>
<accession>A0A835I253</accession>
<keyword evidence="3" id="KW-1185">Reference proteome</keyword>
<feature type="domain" description="Serine acetyltransferase N-terminal" evidence="1">
    <location>
        <begin position="76"/>
        <end position="175"/>
    </location>
</feature>
<dbReference type="InterPro" id="IPR042122">
    <property type="entry name" value="Ser_AcTrfase_N_sf"/>
</dbReference>
<dbReference type="GO" id="GO:0006535">
    <property type="term" value="P:cysteine biosynthetic process from serine"/>
    <property type="evidence" value="ECO:0007669"/>
    <property type="project" value="InterPro"/>
</dbReference>
<name>A0A835I253_9MAGN</name>
<dbReference type="PANTHER" id="PTHR42811">
    <property type="entry name" value="SERINE ACETYLTRANSFERASE"/>
    <property type="match status" value="1"/>
</dbReference>
<reference evidence="2 3" key="1">
    <citation type="submission" date="2020-10" db="EMBL/GenBank/DDBJ databases">
        <title>The Coptis chinensis genome and diversification of protoberbering-type alkaloids.</title>
        <authorList>
            <person name="Wang B."/>
            <person name="Shu S."/>
            <person name="Song C."/>
            <person name="Liu Y."/>
        </authorList>
    </citation>
    <scope>NUCLEOTIDE SEQUENCE [LARGE SCALE GENOMIC DNA]</scope>
    <source>
        <strain evidence="2">HL-2020</strain>
        <tissue evidence="2">Leaf</tissue>
    </source>
</reference>
<dbReference type="InterPro" id="IPR011004">
    <property type="entry name" value="Trimer_LpxA-like_sf"/>
</dbReference>
<dbReference type="Pfam" id="PF06426">
    <property type="entry name" value="SATase_N"/>
    <property type="match status" value="1"/>
</dbReference>
<dbReference type="Proteomes" id="UP000631114">
    <property type="component" value="Unassembled WGS sequence"/>
</dbReference>
<dbReference type="AlphaFoldDB" id="A0A835I253"/>
<gene>
    <name evidence="2" type="ORF">IFM89_018994</name>
</gene>
<dbReference type="EMBL" id="JADFTS010000004">
    <property type="protein sequence ID" value="KAF9609901.1"/>
    <property type="molecule type" value="Genomic_DNA"/>
</dbReference>
<dbReference type="OrthoDB" id="25818at2759"/>
<dbReference type="InterPro" id="IPR010493">
    <property type="entry name" value="Ser_AcTrfase_N"/>
</dbReference>
<organism evidence="2 3">
    <name type="scientific">Coptis chinensis</name>
    <dbReference type="NCBI Taxonomy" id="261450"/>
    <lineage>
        <taxon>Eukaryota</taxon>
        <taxon>Viridiplantae</taxon>
        <taxon>Streptophyta</taxon>
        <taxon>Embryophyta</taxon>
        <taxon>Tracheophyta</taxon>
        <taxon>Spermatophyta</taxon>
        <taxon>Magnoliopsida</taxon>
        <taxon>Ranunculales</taxon>
        <taxon>Ranunculaceae</taxon>
        <taxon>Coptidoideae</taxon>
        <taxon>Coptis</taxon>
    </lineage>
</organism>
<evidence type="ECO:0000313" key="2">
    <source>
        <dbReference type="EMBL" id="KAF9609901.1"/>
    </source>
</evidence>
<evidence type="ECO:0000259" key="1">
    <source>
        <dbReference type="SMART" id="SM00971"/>
    </source>
</evidence>
<protein>
    <recommendedName>
        <fullName evidence="1">Serine acetyltransferase N-terminal domain-containing protein</fullName>
    </recommendedName>
</protein>
<comment type="caution">
    <text evidence="2">The sequence shown here is derived from an EMBL/GenBank/DDBJ whole genome shotgun (WGS) entry which is preliminary data.</text>
</comment>
<dbReference type="GO" id="GO:0005737">
    <property type="term" value="C:cytoplasm"/>
    <property type="evidence" value="ECO:0007669"/>
    <property type="project" value="InterPro"/>
</dbReference>
<evidence type="ECO:0000313" key="3">
    <source>
        <dbReference type="Proteomes" id="UP000631114"/>
    </source>
</evidence>
<dbReference type="Gene3D" id="1.10.3130.10">
    <property type="entry name" value="serine acetyltransferase, domain 1"/>
    <property type="match status" value="1"/>
</dbReference>
<dbReference type="SUPFAM" id="SSF51161">
    <property type="entry name" value="Trimeric LpxA-like enzymes"/>
    <property type="match status" value="1"/>
</dbReference>
<proteinExistence type="predicted"/>